<dbReference type="SUPFAM" id="SSF52980">
    <property type="entry name" value="Restriction endonuclease-like"/>
    <property type="match status" value="1"/>
</dbReference>
<dbReference type="EMBL" id="JAHBOM010000010">
    <property type="protein sequence ID" value="MBU8824129.1"/>
    <property type="molecule type" value="Genomic_DNA"/>
</dbReference>
<organism evidence="2 3">
    <name type="scientific">Mycolicibacterium goodii</name>
    <name type="common">Mycobacterium goodii</name>
    <dbReference type="NCBI Taxonomy" id="134601"/>
    <lineage>
        <taxon>Bacteria</taxon>
        <taxon>Bacillati</taxon>
        <taxon>Actinomycetota</taxon>
        <taxon>Actinomycetes</taxon>
        <taxon>Mycobacteriales</taxon>
        <taxon>Mycobacteriaceae</taxon>
        <taxon>Mycolicibacterium</taxon>
    </lineage>
</organism>
<name>A0ABS6HN93_MYCGD</name>
<dbReference type="InterPro" id="IPR006120">
    <property type="entry name" value="Resolvase_HTH_dom"/>
</dbReference>
<gene>
    <name evidence="2" type="ORF">KL859_14790</name>
</gene>
<feature type="domain" description="Resolvase HTH" evidence="1">
    <location>
        <begin position="26"/>
        <end position="62"/>
    </location>
</feature>
<dbReference type="InterPro" id="IPR011335">
    <property type="entry name" value="Restrct_endonuc-II-like"/>
</dbReference>
<accession>A0ABS6HN93</accession>
<sequence>MHHDLVGCKPTSQRLKVVHMPAKRTDIDADHLYELYRSGMSTKAIGKQVGCAPQTVARILREEKGVRPRSRAEAQVLRAATEPADVKLARYDRSSAALSGRRMSPSALRQRAITKQRCASQIGKHELDLTARIRAAGIEVTPQLAVGPYNLDLACGGVLDIEIHTAMHGPHLVRRARVEERVNYLSNAGWFLLYVWAPDGMTPVDLDQVVSLAEVLCSNPTAIRGQYLVLRCHGESGGIVGRPNSHHEAVVPAASGVDRLV</sequence>
<dbReference type="Proteomes" id="UP000696413">
    <property type="component" value="Unassembled WGS sequence"/>
</dbReference>
<comment type="caution">
    <text evidence="2">The sequence shown here is derived from an EMBL/GenBank/DDBJ whole genome shotgun (WGS) entry which is preliminary data.</text>
</comment>
<evidence type="ECO:0000313" key="3">
    <source>
        <dbReference type="Proteomes" id="UP000696413"/>
    </source>
</evidence>
<dbReference type="Gene3D" id="1.10.10.60">
    <property type="entry name" value="Homeodomain-like"/>
    <property type="match status" value="1"/>
</dbReference>
<keyword evidence="3" id="KW-1185">Reference proteome</keyword>
<proteinExistence type="predicted"/>
<evidence type="ECO:0000313" key="2">
    <source>
        <dbReference type="EMBL" id="MBU8824129.1"/>
    </source>
</evidence>
<dbReference type="Pfam" id="PF02796">
    <property type="entry name" value="HTH_7"/>
    <property type="match status" value="1"/>
</dbReference>
<reference evidence="2 3" key="1">
    <citation type="submission" date="2021-05" db="EMBL/GenBank/DDBJ databases">
        <title>Draft Genome Sequences of Clinical Respiratory Isolates of Mycobacterium goodii Recovered in Ireland.</title>
        <authorList>
            <person name="Flanagan P.R."/>
            <person name="Mok S."/>
            <person name="Roycroft E."/>
            <person name="Rogers T.R."/>
            <person name="Fitzgibbon M."/>
        </authorList>
    </citation>
    <scope>NUCLEOTIDE SEQUENCE [LARGE SCALE GENOMIC DNA]</scope>
    <source>
        <strain evidence="2 3">14IE55</strain>
    </source>
</reference>
<evidence type="ECO:0000259" key="1">
    <source>
        <dbReference type="Pfam" id="PF02796"/>
    </source>
</evidence>
<protein>
    <submittedName>
        <fullName evidence="2">Helix-turn-helix domain-containing protein</fullName>
    </submittedName>
</protein>